<dbReference type="InterPro" id="IPR009057">
    <property type="entry name" value="Homeodomain-like_sf"/>
</dbReference>
<evidence type="ECO:0000259" key="1">
    <source>
        <dbReference type="Pfam" id="PF02796"/>
    </source>
</evidence>
<proteinExistence type="predicted"/>
<comment type="caution">
    <text evidence="2">The sequence shown here is derived from an EMBL/GenBank/DDBJ whole genome shotgun (WGS) entry which is preliminary data.</text>
</comment>
<organism evidence="2 3">
    <name type="scientific">Bifidobacterium oedipodis</name>
    <dbReference type="NCBI Taxonomy" id="2675322"/>
    <lineage>
        <taxon>Bacteria</taxon>
        <taxon>Bacillati</taxon>
        <taxon>Actinomycetota</taxon>
        <taxon>Actinomycetes</taxon>
        <taxon>Bifidobacteriales</taxon>
        <taxon>Bifidobacteriaceae</taxon>
        <taxon>Bifidobacterium</taxon>
    </lineage>
</organism>
<feature type="non-terminal residue" evidence="2">
    <location>
        <position position="203"/>
    </location>
</feature>
<accession>A0A7Y0EPD1</accession>
<feature type="domain" description="Resolvase HTH" evidence="1">
    <location>
        <begin position="8"/>
        <end position="41"/>
    </location>
</feature>
<evidence type="ECO:0000313" key="3">
    <source>
        <dbReference type="Proteomes" id="UP000532194"/>
    </source>
</evidence>
<name>A0A7Y0EPD1_9BIFI</name>
<dbReference type="PANTHER" id="PTHR35004">
    <property type="entry name" value="TRANSPOSASE RV3428C-RELATED"/>
    <property type="match status" value="1"/>
</dbReference>
<dbReference type="PANTHER" id="PTHR35004:SF7">
    <property type="entry name" value="INTEGRASE PROTEIN"/>
    <property type="match status" value="1"/>
</dbReference>
<dbReference type="RefSeq" id="WP_169170916.1">
    <property type="nucleotide sequence ID" value="NZ_JAAIII010000001.1"/>
</dbReference>
<dbReference type="Pfam" id="PF02796">
    <property type="entry name" value="HTH_7"/>
    <property type="match status" value="1"/>
</dbReference>
<dbReference type="SUPFAM" id="SSF46689">
    <property type="entry name" value="Homeodomain-like"/>
    <property type="match status" value="1"/>
</dbReference>
<evidence type="ECO:0000313" key="2">
    <source>
        <dbReference type="EMBL" id="NMM92816.1"/>
    </source>
</evidence>
<dbReference type="GO" id="GO:0000150">
    <property type="term" value="F:DNA strand exchange activity"/>
    <property type="evidence" value="ECO:0007669"/>
    <property type="project" value="InterPro"/>
</dbReference>
<sequence length="203" mass="22237">MTTPMRVQQTIRQLEAKGMNHSRIARELGLSRTTVVKYANKDDYSPRSGGSGTGRSLVDQGWADIVDGWLTADLRLPVKQRHTAVRVHERLVAECGFPGEYPSVQRWVHRWRVAHADESDGFAELEWAPGCAQADFGQARAVVAGVEVVTHFLAVSFPYSDMRCVVALPGETAECLCHGLAVVFEHIGMVPRVLVIDNATGAG</sequence>
<keyword evidence="3" id="KW-1185">Reference proteome</keyword>
<dbReference type="AlphaFoldDB" id="A0A7Y0EPD1"/>
<dbReference type="GO" id="GO:0003677">
    <property type="term" value="F:DNA binding"/>
    <property type="evidence" value="ECO:0007669"/>
    <property type="project" value="InterPro"/>
</dbReference>
<gene>
    <name evidence="2" type="ORF">G1C95_0001</name>
</gene>
<dbReference type="Proteomes" id="UP000532194">
    <property type="component" value="Unassembled WGS sequence"/>
</dbReference>
<dbReference type="InterPro" id="IPR006120">
    <property type="entry name" value="Resolvase_HTH_dom"/>
</dbReference>
<protein>
    <submittedName>
        <fullName evidence="2">Integrase</fullName>
    </submittedName>
</protein>
<dbReference type="EMBL" id="JAAIII010000001">
    <property type="protein sequence ID" value="NMM92816.1"/>
    <property type="molecule type" value="Genomic_DNA"/>
</dbReference>
<reference evidence="2 3" key="1">
    <citation type="submission" date="2020-02" db="EMBL/GenBank/DDBJ databases">
        <title>Characterization of phylogenetic diversity of novel bifidobacterial species isolated in Czech ZOOs.</title>
        <authorList>
            <person name="Lugli G.A."/>
            <person name="Vera N.B."/>
            <person name="Ventura M."/>
        </authorList>
    </citation>
    <scope>NUCLEOTIDE SEQUENCE [LARGE SCALE GENOMIC DNA]</scope>
    <source>
        <strain evidence="2 3">DSM 109957</strain>
    </source>
</reference>